<feature type="repeat" description="PPR" evidence="8">
    <location>
        <begin position="746"/>
        <end position="780"/>
    </location>
</feature>
<dbReference type="NCBIfam" id="TIGR00756">
    <property type="entry name" value="PPR"/>
    <property type="match status" value="9"/>
</dbReference>
<keyword evidence="4" id="KW-0677">Repeat</keyword>
<dbReference type="Pfam" id="PF03348">
    <property type="entry name" value="Serinc"/>
    <property type="match status" value="1"/>
</dbReference>
<gene>
    <name evidence="10" type="ORF">Ahy_B04g069361</name>
</gene>
<evidence type="ECO:0000313" key="11">
    <source>
        <dbReference type="Proteomes" id="UP000289738"/>
    </source>
</evidence>
<evidence type="ECO:0000256" key="7">
    <source>
        <dbReference type="ARBA" id="ARBA00061659"/>
    </source>
</evidence>
<evidence type="ECO:0008006" key="12">
    <source>
        <dbReference type="Google" id="ProtNLM"/>
    </source>
</evidence>
<dbReference type="Pfam" id="PF20431">
    <property type="entry name" value="E_motif"/>
    <property type="match status" value="1"/>
</dbReference>
<feature type="repeat" description="PPR" evidence="8">
    <location>
        <begin position="482"/>
        <end position="516"/>
    </location>
</feature>
<dbReference type="FunFam" id="1.25.40.10:FF:000348">
    <property type="entry name" value="Pentatricopeptide repeat-containing protein chloroplastic"/>
    <property type="match status" value="1"/>
</dbReference>
<dbReference type="Pfam" id="PF01535">
    <property type="entry name" value="PPR"/>
    <property type="match status" value="7"/>
</dbReference>
<accession>A0A444ZCD6</accession>
<dbReference type="Proteomes" id="UP000289738">
    <property type="component" value="Chromosome B04"/>
</dbReference>
<evidence type="ECO:0000256" key="4">
    <source>
        <dbReference type="ARBA" id="ARBA00022737"/>
    </source>
</evidence>
<name>A0A444ZCD6_ARAHY</name>
<comment type="caution">
    <text evidence="10">The sequence shown here is derived from an EMBL/GenBank/DDBJ whole genome shotgun (WGS) entry which is preliminary data.</text>
</comment>
<feature type="transmembrane region" description="Helical" evidence="9">
    <location>
        <begin position="277"/>
        <end position="295"/>
    </location>
</feature>
<dbReference type="AlphaFoldDB" id="A0A444ZCD6"/>
<keyword evidence="11" id="KW-1185">Reference proteome</keyword>
<sequence>MSCCVSCCASLTCGLCSSVASGISQKSARIGYCGLFGASLILSWILREVGAPLLEKLPWIDSSDAQTKEWYQIQAVLRVSLGNCLFFSILALIMIGVKDQNDRRDSWHHGGWTVKMVIWLLLVILSFFLPDVIILAYGFISKFGAGFFLLIQVILLLDFTHTWNDAWVAKDEQKWYIALLAVSITCYIGAYVLSGILFIWFDPSGYDCGLNVFFLVMTMILAFVFAVIALHPQVNGSLLPASVISLYCAYVCYTGLSSEPHDYECNGLNKSRAVSTGTLVLGMLTTVLSVLYSAVRAGSSTALLASPPSSPKSDLNKKIAEEDPILSLMFHLLWVFNSKNLRLKFFPQTLKWVSTSATKAPPSEDPQHFVRIFFNARQNHNHYECELALVSALKCCSSFSAAPLGRQFHSLVVKLGFHSNTFIRNSLISMYSKCGSLFDAQLLFKACPTLDPVSCNIMVSGYMRASQIGCARQLFDVMPGKGFVSYTTMIMGLVKNGCFGDALEVFKDMMDHSVVPNEVTLVNVVSACLHFGEIWNCRMVHALIIKLVVEGQVVVSTNLMHAYCGCLGLGEARRLFDEMPEPNLVSWNVILNGYSKAGHLEMTKELFERIPDKDVVSWGTMIDCCIQATCLHEALVMYRAMLQNGIGPNEVMVVNLVSACGRETAVSEGRQLHGTVVKKGFDCYNFIQTTIIYFYSSCGMMDLANLQFEVGVKDHLKSWNALIAGFIKNKMMEQARQIFEELPERDVFSWSTMIAGYAQTEQPRMALDLFHKMIASGVKPNEVTMVGVFSAIATLGALNEGRWAHEYTTSECIPLNDNLCTAMIDMYAKCGSINTALRFFNQIRDIVSSVSAWNAIICGLASHGHASMCLEVFSDLHRYGIKPNPITFIGVLSACCHAGLVDHGRRIFRSMKSVYNVEPDIKHYGCMVDLLGRAGLLEEAEELIRSMPMEADVVIWGTLLAASRTHGNVDIGERAAQSLAGVAPSHGGGKVLLSNIYADAGRWEDVSLVRRVLWSQRMERMPGFSGVVR</sequence>
<dbReference type="PROSITE" id="PS51375">
    <property type="entry name" value="PPR"/>
    <property type="match status" value="6"/>
</dbReference>
<organism evidence="10 11">
    <name type="scientific">Arachis hypogaea</name>
    <name type="common">Peanut</name>
    <dbReference type="NCBI Taxonomy" id="3818"/>
    <lineage>
        <taxon>Eukaryota</taxon>
        <taxon>Viridiplantae</taxon>
        <taxon>Streptophyta</taxon>
        <taxon>Embryophyta</taxon>
        <taxon>Tracheophyta</taxon>
        <taxon>Spermatophyta</taxon>
        <taxon>Magnoliopsida</taxon>
        <taxon>eudicotyledons</taxon>
        <taxon>Gunneridae</taxon>
        <taxon>Pentapetalae</taxon>
        <taxon>rosids</taxon>
        <taxon>fabids</taxon>
        <taxon>Fabales</taxon>
        <taxon>Fabaceae</taxon>
        <taxon>Papilionoideae</taxon>
        <taxon>50 kb inversion clade</taxon>
        <taxon>dalbergioids sensu lato</taxon>
        <taxon>Dalbergieae</taxon>
        <taxon>Pterocarpus clade</taxon>
        <taxon>Arachis</taxon>
    </lineage>
</organism>
<evidence type="ECO:0000256" key="3">
    <source>
        <dbReference type="ARBA" id="ARBA00022692"/>
    </source>
</evidence>
<comment type="subcellular location">
    <subcellularLocation>
        <location evidence="1">Membrane</location>
        <topology evidence="1">Multi-pass membrane protein</topology>
    </subcellularLocation>
</comment>
<feature type="transmembrane region" description="Helical" evidence="9">
    <location>
        <begin position="75"/>
        <end position="97"/>
    </location>
</feature>
<feature type="repeat" description="PPR" evidence="8">
    <location>
        <begin position="583"/>
        <end position="613"/>
    </location>
</feature>
<dbReference type="InterPro" id="IPR011990">
    <property type="entry name" value="TPR-like_helical_dom_sf"/>
</dbReference>
<comment type="similarity">
    <text evidence="2">Belongs to the TDE1 family.</text>
</comment>
<keyword evidence="5 9" id="KW-1133">Transmembrane helix</keyword>
<dbReference type="InterPro" id="IPR002885">
    <property type="entry name" value="PPR_rpt"/>
</dbReference>
<evidence type="ECO:0000256" key="9">
    <source>
        <dbReference type="SAM" id="Phobius"/>
    </source>
</evidence>
<comment type="similarity">
    <text evidence="7">Belongs to the PPR family. PCMP-E subfamily.</text>
</comment>
<evidence type="ECO:0000256" key="5">
    <source>
        <dbReference type="ARBA" id="ARBA00022989"/>
    </source>
</evidence>
<keyword evidence="3 9" id="KW-0812">Transmembrane</keyword>
<dbReference type="EMBL" id="SDMP01000014">
    <property type="protein sequence ID" value="RYR11850.1"/>
    <property type="molecule type" value="Genomic_DNA"/>
</dbReference>
<feature type="repeat" description="PPR" evidence="8">
    <location>
        <begin position="715"/>
        <end position="745"/>
    </location>
</feature>
<feature type="repeat" description="PPR" evidence="8">
    <location>
        <begin position="614"/>
        <end position="648"/>
    </location>
</feature>
<dbReference type="Gene3D" id="1.25.40.10">
    <property type="entry name" value="Tetratricopeptide repeat domain"/>
    <property type="match status" value="4"/>
</dbReference>
<feature type="repeat" description="PPR" evidence="8">
    <location>
        <begin position="849"/>
        <end position="883"/>
    </location>
</feature>
<proteinExistence type="inferred from homology"/>
<dbReference type="PANTHER" id="PTHR47926">
    <property type="entry name" value="PENTATRICOPEPTIDE REPEAT-CONTAINING PROTEIN"/>
    <property type="match status" value="1"/>
</dbReference>
<dbReference type="PANTHER" id="PTHR47926:SF407">
    <property type="entry name" value="(WILD MALAYSIAN BANANA) HYPOTHETICAL PROTEIN"/>
    <property type="match status" value="1"/>
</dbReference>
<dbReference type="FunFam" id="1.25.40.10:FF:000212">
    <property type="entry name" value="Pentatricopeptide repeat-containing protein At2g03380, mitochondrial"/>
    <property type="match status" value="1"/>
</dbReference>
<evidence type="ECO:0000313" key="10">
    <source>
        <dbReference type="EMBL" id="RYR11850.1"/>
    </source>
</evidence>
<evidence type="ECO:0000256" key="8">
    <source>
        <dbReference type="PROSITE-ProRule" id="PRU00708"/>
    </source>
</evidence>
<feature type="transmembrane region" description="Helical" evidence="9">
    <location>
        <begin position="175"/>
        <end position="200"/>
    </location>
</feature>
<dbReference type="GO" id="GO:0016020">
    <property type="term" value="C:membrane"/>
    <property type="evidence" value="ECO:0007669"/>
    <property type="project" value="UniProtKB-SubCell"/>
</dbReference>
<feature type="transmembrane region" description="Helical" evidence="9">
    <location>
        <begin position="237"/>
        <end position="256"/>
    </location>
</feature>
<dbReference type="GO" id="GO:0003723">
    <property type="term" value="F:RNA binding"/>
    <property type="evidence" value="ECO:0007669"/>
    <property type="project" value="InterPro"/>
</dbReference>
<dbReference type="InterPro" id="IPR046848">
    <property type="entry name" value="E_motif"/>
</dbReference>
<dbReference type="InterPro" id="IPR046960">
    <property type="entry name" value="PPR_At4g14850-like_plant"/>
</dbReference>
<dbReference type="GO" id="GO:0009451">
    <property type="term" value="P:RNA modification"/>
    <property type="evidence" value="ECO:0007669"/>
    <property type="project" value="InterPro"/>
</dbReference>
<evidence type="ECO:0000256" key="6">
    <source>
        <dbReference type="ARBA" id="ARBA00023136"/>
    </source>
</evidence>
<feature type="transmembrane region" description="Helical" evidence="9">
    <location>
        <begin position="117"/>
        <end position="140"/>
    </location>
</feature>
<dbReference type="InterPro" id="IPR005016">
    <property type="entry name" value="TDE1/TMS"/>
</dbReference>
<protein>
    <recommendedName>
        <fullName evidence="12">Pentatricopeptide repeat-containing protein</fullName>
    </recommendedName>
</protein>
<feature type="transmembrane region" description="Helical" evidence="9">
    <location>
        <begin position="212"/>
        <end position="231"/>
    </location>
</feature>
<dbReference type="Pfam" id="PF13041">
    <property type="entry name" value="PPR_2"/>
    <property type="match status" value="3"/>
</dbReference>
<evidence type="ECO:0000256" key="2">
    <source>
        <dbReference type="ARBA" id="ARBA00006665"/>
    </source>
</evidence>
<feature type="transmembrane region" description="Helical" evidence="9">
    <location>
        <begin position="147"/>
        <end position="163"/>
    </location>
</feature>
<dbReference type="FunFam" id="1.25.40.10:FF:000442">
    <property type="entry name" value="Pentatricopeptide repeat-containing protein At3g49710"/>
    <property type="match status" value="1"/>
</dbReference>
<evidence type="ECO:0000256" key="1">
    <source>
        <dbReference type="ARBA" id="ARBA00004141"/>
    </source>
</evidence>
<reference evidence="10 11" key="1">
    <citation type="submission" date="2019-01" db="EMBL/GenBank/DDBJ databases">
        <title>Sequencing of cultivated peanut Arachis hypogaea provides insights into genome evolution and oil improvement.</title>
        <authorList>
            <person name="Chen X."/>
        </authorList>
    </citation>
    <scope>NUCLEOTIDE SEQUENCE [LARGE SCALE GENOMIC DNA]</scope>
    <source>
        <strain evidence="11">cv. Fuhuasheng</strain>
        <tissue evidence="10">Leaves</tissue>
    </source>
</reference>
<keyword evidence="6 9" id="KW-0472">Membrane</keyword>